<dbReference type="OrthoDB" id="9806211at2"/>
<evidence type="ECO:0000256" key="3">
    <source>
        <dbReference type="ARBA" id="ARBA00022692"/>
    </source>
</evidence>
<protein>
    <submittedName>
        <fullName evidence="7">Uncharacterized protein</fullName>
    </submittedName>
</protein>
<dbReference type="Pfam" id="PF03741">
    <property type="entry name" value="TerC"/>
    <property type="match status" value="1"/>
</dbReference>
<keyword evidence="8" id="KW-1185">Reference proteome</keyword>
<dbReference type="PANTHER" id="PTHR30238">
    <property type="entry name" value="MEMBRANE BOUND PREDICTED REDOX MODULATOR"/>
    <property type="match status" value="1"/>
</dbReference>
<organism evidence="7 8">
    <name type="scientific">Lacticaseibacillus brantae DSM 23927</name>
    <dbReference type="NCBI Taxonomy" id="1423727"/>
    <lineage>
        <taxon>Bacteria</taxon>
        <taxon>Bacillati</taxon>
        <taxon>Bacillota</taxon>
        <taxon>Bacilli</taxon>
        <taxon>Lactobacillales</taxon>
        <taxon>Lactobacillaceae</taxon>
        <taxon>Lacticaseibacillus</taxon>
    </lineage>
</organism>
<reference evidence="7 8" key="1">
    <citation type="journal article" date="2015" name="Genome Announc.">
        <title>Expanding the biotechnology potential of lactobacilli through comparative genomics of 213 strains and associated genera.</title>
        <authorList>
            <person name="Sun Z."/>
            <person name="Harris H.M."/>
            <person name="McCann A."/>
            <person name="Guo C."/>
            <person name="Argimon S."/>
            <person name="Zhang W."/>
            <person name="Yang X."/>
            <person name="Jeffery I.B."/>
            <person name="Cooney J.C."/>
            <person name="Kagawa T.F."/>
            <person name="Liu W."/>
            <person name="Song Y."/>
            <person name="Salvetti E."/>
            <person name="Wrobel A."/>
            <person name="Rasinkangas P."/>
            <person name="Parkhill J."/>
            <person name="Rea M.C."/>
            <person name="O'Sullivan O."/>
            <person name="Ritari J."/>
            <person name="Douillard F.P."/>
            <person name="Paul Ross R."/>
            <person name="Yang R."/>
            <person name="Briner A.E."/>
            <person name="Felis G.E."/>
            <person name="de Vos W.M."/>
            <person name="Barrangou R."/>
            <person name="Klaenhammer T.R."/>
            <person name="Caufield P.W."/>
            <person name="Cui Y."/>
            <person name="Zhang H."/>
            <person name="O'Toole P.W."/>
        </authorList>
    </citation>
    <scope>NUCLEOTIDE SEQUENCE [LARGE SCALE GENOMIC DNA]</scope>
    <source>
        <strain evidence="7 8">DSM 23927</strain>
    </source>
</reference>
<evidence type="ECO:0000256" key="1">
    <source>
        <dbReference type="ARBA" id="ARBA00004141"/>
    </source>
</evidence>
<dbReference type="STRING" id="1423727.FC34_GL000464"/>
<dbReference type="AlphaFoldDB" id="A0A0R2B1W5"/>
<feature type="transmembrane region" description="Helical" evidence="6">
    <location>
        <begin position="190"/>
        <end position="210"/>
    </location>
</feature>
<accession>A0A0R2B1W5</accession>
<dbReference type="PANTHER" id="PTHR30238:SF6">
    <property type="entry name" value="TERC-LIKE PROTEIN"/>
    <property type="match status" value="1"/>
</dbReference>
<proteinExistence type="inferred from homology"/>
<keyword evidence="5 6" id="KW-0472">Membrane</keyword>
<dbReference type="NCBIfam" id="TIGR03716">
    <property type="entry name" value="R_switched_YkoY"/>
    <property type="match status" value="1"/>
</dbReference>
<name>A0A0R2B1W5_9LACO</name>
<comment type="similarity">
    <text evidence="2">Belongs to the TerC family.</text>
</comment>
<comment type="caution">
    <text evidence="7">The sequence shown here is derived from an EMBL/GenBank/DDBJ whole genome shotgun (WGS) entry which is preliminary data.</text>
</comment>
<dbReference type="EMBL" id="AYZQ01000001">
    <property type="protein sequence ID" value="KRM72754.1"/>
    <property type="molecule type" value="Genomic_DNA"/>
</dbReference>
<dbReference type="GO" id="GO:0016020">
    <property type="term" value="C:membrane"/>
    <property type="evidence" value="ECO:0007669"/>
    <property type="project" value="UniProtKB-SubCell"/>
</dbReference>
<dbReference type="Proteomes" id="UP000051672">
    <property type="component" value="Unassembled WGS sequence"/>
</dbReference>
<evidence type="ECO:0000256" key="5">
    <source>
        <dbReference type="ARBA" id="ARBA00023136"/>
    </source>
</evidence>
<keyword evidence="4 6" id="KW-1133">Transmembrane helix</keyword>
<evidence type="ECO:0000256" key="4">
    <source>
        <dbReference type="ARBA" id="ARBA00022989"/>
    </source>
</evidence>
<evidence type="ECO:0000313" key="8">
    <source>
        <dbReference type="Proteomes" id="UP000051672"/>
    </source>
</evidence>
<evidence type="ECO:0000256" key="2">
    <source>
        <dbReference type="ARBA" id="ARBA00007511"/>
    </source>
</evidence>
<evidence type="ECO:0000313" key="7">
    <source>
        <dbReference type="EMBL" id="KRM72754.1"/>
    </source>
</evidence>
<feature type="transmembrane region" description="Helical" evidence="6">
    <location>
        <begin position="216"/>
        <end position="235"/>
    </location>
</feature>
<feature type="transmembrane region" description="Helical" evidence="6">
    <location>
        <begin position="30"/>
        <end position="55"/>
    </location>
</feature>
<dbReference type="InterPro" id="IPR022493">
    <property type="entry name" value="CHP03716_TM_YkoY"/>
</dbReference>
<comment type="subcellular location">
    <subcellularLocation>
        <location evidence="1">Membrane</location>
        <topology evidence="1">Multi-pass membrane protein</topology>
    </subcellularLocation>
</comment>
<feature type="transmembrane region" description="Helical" evidence="6">
    <location>
        <begin position="158"/>
        <end position="178"/>
    </location>
</feature>
<dbReference type="InterPro" id="IPR005496">
    <property type="entry name" value="Integral_membrane_TerC"/>
</dbReference>
<feature type="transmembrane region" description="Helical" evidence="6">
    <location>
        <begin position="67"/>
        <end position="86"/>
    </location>
</feature>
<dbReference type="RefSeq" id="WP_057893767.1">
    <property type="nucleotide sequence ID" value="NZ_AYZQ01000001.1"/>
</dbReference>
<evidence type="ECO:0000256" key="6">
    <source>
        <dbReference type="SAM" id="Phobius"/>
    </source>
</evidence>
<dbReference type="PATRIC" id="fig|1423727.3.peg.466"/>
<keyword evidence="3 6" id="KW-0812">Transmembrane</keyword>
<gene>
    <name evidence="7" type="ORF">FC34_GL000464</name>
</gene>
<sequence>MSHISSFEALYQPFFDANNWQAALWTSSGWLTILTLAVLECLLSVDNAVVLAAQTQGLPNPKQQRHALLYGMGGAYAFRFVAIGLGTYLMRFWLIKAAGAAYLLWLSLSYFYQQRQPQTDPAPIRRGFWRTVVTIEFLDMVFSIDSVIAALGVSANPVIVLIGGFIGILAMRFVAQIITNFISQVPELEIAAYVLIGIISVKLALSLPWLNFEIPNWAFSLIVVLIFGVTGVVHWRRTRRNSEN</sequence>